<gene>
    <name evidence="1" type="primary">Contig2141.g2301</name>
    <name evidence="1" type="ORF">STYLEM_13624</name>
</gene>
<reference evidence="1 2" key="1">
    <citation type="submission" date="2014-06" db="EMBL/GenBank/DDBJ databases">
        <authorList>
            <person name="Swart Estienne"/>
        </authorList>
    </citation>
    <scope>NUCLEOTIDE SEQUENCE [LARGE SCALE GENOMIC DNA]</scope>
    <source>
        <strain evidence="1 2">130c</strain>
    </source>
</reference>
<protein>
    <submittedName>
        <fullName evidence="1">Uncharacterized protein</fullName>
    </submittedName>
</protein>
<accession>A0A078AQR9</accession>
<dbReference type="Proteomes" id="UP000039865">
    <property type="component" value="Unassembled WGS sequence"/>
</dbReference>
<organism evidence="1 2">
    <name type="scientific">Stylonychia lemnae</name>
    <name type="common">Ciliate</name>
    <dbReference type="NCBI Taxonomy" id="5949"/>
    <lineage>
        <taxon>Eukaryota</taxon>
        <taxon>Sar</taxon>
        <taxon>Alveolata</taxon>
        <taxon>Ciliophora</taxon>
        <taxon>Intramacronucleata</taxon>
        <taxon>Spirotrichea</taxon>
        <taxon>Stichotrichia</taxon>
        <taxon>Sporadotrichida</taxon>
        <taxon>Oxytrichidae</taxon>
        <taxon>Stylonychinae</taxon>
        <taxon>Stylonychia</taxon>
    </lineage>
</organism>
<dbReference type="AlphaFoldDB" id="A0A078AQR9"/>
<evidence type="ECO:0000313" key="2">
    <source>
        <dbReference type="Proteomes" id="UP000039865"/>
    </source>
</evidence>
<evidence type="ECO:0000313" key="1">
    <source>
        <dbReference type="EMBL" id="CDW84559.1"/>
    </source>
</evidence>
<dbReference type="EMBL" id="CCKQ01012927">
    <property type="protein sequence ID" value="CDW84559.1"/>
    <property type="molecule type" value="Genomic_DNA"/>
</dbReference>
<dbReference type="InParanoid" id="A0A078AQR9"/>
<proteinExistence type="predicted"/>
<name>A0A078AQR9_STYLE</name>
<sequence length="323" mass="38179">MSPESCKQTEYSPHSKFPPETSLLQIQYSYNAENDDLQIIFYGISDYYIKEQIEFLQANFIHLRNNPDQQVKKNSQQQQMRDQTGFTVAKALNVMAAYISQMQSEQQMSEILQQVIRTCTKVNENSQFQAIKNMLLVFSEYKFYPLMLEQIQRNFIEFQFYKKSNYLLSVEELLNIQHSRILDAISQNLIIQITSSNSEQKFITVMTRLQVISETIEAYRLNLLISQSNRFEYLMILEKLSRSVRDQQYEDIRMILKDLNERLQVPEQLYIPVFKIMEPAMLNSNFQLSLDQYLILSKLLPHIDKNSNDKEFGKLLCYKAITI</sequence>
<keyword evidence="2" id="KW-1185">Reference proteome</keyword>